<dbReference type="InterPro" id="IPR003945">
    <property type="entry name" value="NU5C-like"/>
</dbReference>
<keyword evidence="9" id="KW-1278">Translocase</keyword>
<feature type="transmembrane region" description="Helical" evidence="17">
    <location>
        <begin position="63"/>
        <end position="82"/>
    </location>
</feature>
<feature type="transmembrane region" description="Helical" evidence="17">
    <location>
        <begin position="179"/>
        <end position="202"/>
    </location>
</feature>
<keyword evidence="11 17" id="KW-1133">Transmembrane helix</keyword>
<keyword evidence="7 17" id="KW-0812">Transmembrane</keyword>
<keyword evidence="13 17" id="KW-0830">Ubiquinone</keyword>
<feature type="domain" description="NADH dehydrogenase subunit 5 C-terminal" evidence="20">
    <location>
        <begin position="390"/>
        <end position="568"/>
    </location>
</feature>
<reference evidence="21" key="1">
    <citation type="submission" date="2016-03" db="EMBL/GenBank/DDBJ databases">
        <title>Comparative mitogenomic analyses of three North American stygobiont amphipods of the genus Stygobromus (Crustacea: Amphipoda).</title>
        <authorList>
            <person name="Aunins A.W."/>
            <person name="King T.L."/>
            <person name="Hobson C.S."/>
            <person name="Nelms D.L."/>
        </authorList>
    </citation>
    <scope>NUCLEOTIDE SEQUENCE</scope>
</reference>
<comment type="subcellular location">
    <subcellularLocation>
        <location evidence="2">Mitochondrion inner membrane</location>
        <topology evidence="2">Multi-pass membrane protein</topology>
    </subcellularLocation>
</comment>
<gene>
    <name evidence="21" type="primary">nad5</name>
</gene>
<evidence type="ECO:0000259" key="18">
    <source>
        <dbReference type="Pfam" id="PF00361"/>
    </source>
</evidence>
<feature type="transmembrane region" description="Helical" evidence="17">
    <location>
        <begin position="153"/>
        <end position="172"/>
    </location>
</feature>
<keyword evidence="14 17" id="KW-0496">Mitochondrion</keyword>
<comment type="similarity">
    <text evidence="17">Belongs to the complex I subunit 5 family.</text>
</comment>
<feature type="transmembrane region" description="Helical" evidence="17">
    <location>
        <begin position="339"/>
        <end position="359"/>
    </location>
</feature>
<dbReference type="GO" id="GO:0015990">
    <property type="term" value="P:electron transport coupled proton transport"/>
    <property type="evidence" value="ECO:0007669"/>
    <property type="project" value="TreeGrafter"/>
</dbReference>
<dbReference type="PRINTS" id="PR01434">
    <property type="entry name" value="NADHDHGNASE5"/>
</dbReference>
<feature type="domain" description="NADH-Ubiquinone oxidoreductase (complex I) chain 5 N-terminal" evidence="19">
    <location>
        <begin position="47"/>
        <end position="91"/>
    </location>
</feature>
<evidence type="ECO:0000256" key="7">
    <source>
        <dbReference type="ARBA" id="ARBA00022692"/>
    </source>
</evidence>
<dbReference type="InterPro" id="IPR001750">
    <property type="entry name" value="ND/Mrp_TM"/>
</dbReference>
<keyword evidence="5 17" id="KW-0813">Transport</keyword>
<evidence type="ECO:0000256" key="1">
    <source>
        <dbReference type="ARBA" id="ARBA00003257"/>
    </source>
</evidence>
<evidence type="ECO:0000256" key="12">
    <source>
        <dbReference type="ARBA" id="ARBA00023027"/>
    </source>
</evidence>
<evidence type="ECO:0000256" key="14">
    <source>
        <dbReference type="ARBA" id="ARBA00023128"/>
    </source>
</evidence>
<evidence type="ECO:0000256" key="6">
    <source>
        <dbReference type="ARBA" id="ARBA00022660"/>
    </source>
</evidence>
<feature type="transmembrane region" description="Helical" evidence="17">
    <location>
        <begin position="88"/>
        <end position="107"/>
    </location>
</feature>
<keyword evidence="8" id="KW-0999">Mitochondrion inner membrane</keyword>
<evidence type="ECO:0000256" key="11">
    <source>
        <dbReference type="ARBA" id="ARBA00022989"/>
    </source>
</evidence>
<feature type="transmembrane region" description="Helical" evidence="17">
    <location>
        <begin position="214"/>
        <end position="232"/>
    </location>
</feature>
<dbReference type="Pfam" id="PF00662">
    <property type="entry name" value="Proton_antipo_N"/>
    <property type="match status" value="1"/>
</dbReference>
<evidence type="ECO:0000259" key="20">
    <source>
        <dbReference type="Pfam" id="PF06455"/>
    </source>
</evidence>
<evidence type="ECO:0000256" key="5">
    <source>
        <dbReference type="ARBA" id="ARBA00022448"/>
    </source>
</evidence>
<feature type="transmembrane region" description="Helical" evidence="17">
    <location>
        <begin position="274"/>
        <end position="295"/>
    </location>
</feature>
<evidence type="ECO:0000256" key="15">
    <source>
        <dbReference type="ARBA" id="ARBA00023136"/>
    </source>
</evidence>
<feature type="transmembrane region" description="Helical" evidence="17">
    <location>
        <begin position="371"/>
        <end position="392"/>
    </location>
</feature>
<feature type="domain" description="NADH:quinone oxidoreductase/Mrp antiporter transmembrane" evidence="18">
    <location>
        <begin position="108"/>
        <end position="378"/>
    </location>
</feature>
<dbReference type="GO" id="GO:0005743">
    <property type="term" value="C:mitochondrial inner membrane"/>
    <property type="evidence" value="ECO:0007669"/>
    <property type="project" value="UniProtKB-SubCell"/>
</dbReference>
<dbReference type="EC" id="7.1.1.2" evidence="3 17"/>
<evidence type="ECO:0000256" key="17">
    <source>
        <dbReference type="RuleBase" id="RU003404"/>
    </source>
</evidence>
<dbReference type="GO" id="GO:0042773">
    <property type="term" value="P:ATP synthesis coupled electron transport"/>
    <property type="evidence" value="ECO:0007669"/>
    <property type="project" value="InterPro"/>
</dbReference>
<keyword evidence="15 17" id="KW-0472">Membrane</keyword>
<proteinExistence type="inferred from homology"/>
<comment type="catalytic activity">
    <reaction evidence="16 17">
        <text>a ubiquinone + NADH + 5 H(+)(in) = a ubiquinol + NAD(+) + 4 H(+)(out)</text>
        <dbReference type="Rhea" id="RHEA:29091"/>
        <dbReference type="Rhea" id="RHEA-COMP:9565"/>
        <dbReference type="Rhea" id="RHEA-COMP:9566"/>
        <dbReference type="ChEBI" id="CHEBI:15378"/>
        <dbReference type="ChEBI" id="CHEBI:16389"/>
        <dbReference type="ChEBI" id="CHEBI:17976"/>
        <dbReference type="ChEBI" id="CHEBI:57540"/>
        <dbReference type="ChEBI" id="CHEBI:57945"/>
        <dbReference type="EC" id="7.1.1.2"/>
    </reaction>
</comment>
<dbReference type="PANTHER" id="PTHR42829">
    <property type="entry name" value="NADH-UBIQUINONE OXIDOREDUCTASE CHAIN 5"/>
    <property type="match status" value="1"/>
</dbReference>
<keyword evidence="10" id="KW-0249">Electron transport</keyword>
<dbReference type="PANTHER" id="PTHR42829:SF2">
    <property type="entry name" value="NADH-UBIQUINONE OXIDOREDUCTASE CHAIN 5"/>
    <property type="match status" value="1"/>
</dbReference>
<evidence type="ECO:0000313" key="21">
    <source>
        <dbReference type="EMBL" id="AND97099.1"/>
    </source>
</evidence>
<dbReference type="InterPro" id="IPR010934">
    <property type="entry name" value="NADH_DH_su5_C"/>
</dbReference>
<dbReference type="GO" id="GO:0008137">
    <property type="term" value="F:NADH dehydrogenase (ubiquinone) activity"/>
    <property type="evidence" value="ECO:0007669"/>
    <property type="project" value="UniProtKB-EC"/>
</dbReference>
<feature type="transmembrane region" description="Helical" evidence="17">
    <location>
        <begin position="549"/>
        <end position="568"/>
    </location>
</feature>
<dbReference type="GO" id="GO:0003954">
    <property type="term" value="F:NADH dehydrogenase activity"/>
    <property type="evidence" value="ECO:0007669"/>
    <property type="project" value="TreeGrafter"/>
</dbReference>
<feature type="transmembrane region" description="Helical" evidence="17">
    <location>
        <begin position="7"/>
        <end position="28"/>
    </location>
</feature>
<evidence type="ECO:0000256" key="8">
    <source>
        <dbReference type="ARBA" id="ARBA00022792"/>
    </source>
</evidence>
<keyword evidence="12 17" id="KW-0520">NAD</keyword>
<geneLocation type="mitochondrion" evidence="21"/>
<feature type="transmembrane region" description="Helical" evidence="17">
    <location>
        <begin position="244"/>
        <end position="262"/>
    </location>
</feature>
<evidence type="ECO:0000256" key="10">
    <source>
        <dbReference type="ARBA" id="ARBA00022982"/>
    </source>
</evidence>
<dbReference type="AlphaFoldDB" id="A0A172QHD3"/>
<evidence type="ECO:0000256" key="2">
    <source>
        <dbReference type="ARBA" id="ARBA00004448"/>
    </source>
</evidence>
<dbReference type="InterPro" id="IPR001516">
    <property type="entry name" value="Proton_antipo_N"/>
</dbReference>
<organism evidence="21">
    <name type="scientific">Stygobromus tenuis potomacus</name>
    <dbReference type="NCBI Taxonomy" id="1849149"/>
    <lineage>
        <taxon>Eukaryota</taxon>
        <taxon>Metazoa</taxon>
        <taxon>Ecdysozoa</taxon>
        <taxon>Arthropoda</taxon>
        <taxon>Crustacea</taxon>
        <taxon>Multicrustacea</taxon>
        <taxon>Malacostraca</taxon>
        <taxon>Eumalacostraca</taxon>
        <taxon>Peracarida</taxon>
        <taxon>Amphipoda</taxon>
        <taxon>Senticaudata</taxon>
        <taxon>Gammarida</taxon>
        <taxon>Crangonyctidira</taxon>
        <taxon>Crangonyctoidea</taxon>
        <taxon>Crangonyctidae</taxon>
        <taxon>Stygobromus</taxon>
    </lineage>
</organism>
<comment type="function">
    <text evidence="17">Core subunit of the mitochondrial membrane respiratory chain NADH dehydrogenase (Complex I) which catalyzes electron transfer from NADH through the respiratory chain, using ubiquinone as an electron acceptor. Essential for the catalytic activity and assembly of complex I.</text>
</comment>
<evidence type="ECO:0000256" key="3">
    <source>
        <dbReference type="ARBA" id="ARBA00012944"/>
    </source>
</evidence>
<dbReference type="EMBL" id="KU869712">
    <property type="protein sequence ID" value="AND97099.1"/>
    <property type="molecule type" value="Genomic_DNA"/>
</dbReference>
<dbReference type="Pfam" id="PF06455">
    <property type="entry name" value="NADH5_C"/>
    <property type="match status" value="1"/>
</dbReference>
<evidence type="ECO:0000259" key="19">
    <source>
        <dbReference type="Pfam" id="PF00662"/>
    </source>
</evidence>
<feature type="transmembrane region" description="Helical" evidence="17">
    <location>
        <begin position="422"/>
        <end position="443"/>
    </location>
</feature>
<feature type="transmembrane region" description="Helical" evidence="17">
    <location>
        <begin position="455"/>
        <end position="473"/>
    </location>
</feature>
<feature type="transmembrane region" description="Helical" evidence="17">
    <location>
        <begin position="479"/>
        <end position="499"/>
    </location>
</feature>
<evidence type="ECO:0000256" key="13">
    <source>
        <dbReference type="ARBA" id="ARBA00023075"/>
    </source>
</evidence>
<comment type="function">
    <text evidence="1">Core subunit of the mitochondrial membrane respiratory chain NADH dehydrogenase (Complex I) that is believed to belong to the minimal assembly required for catalysis. Complex I functions in the transfer of electrons from NADH to the respiratory chain. The immediate electron acceptor for the enzyme is believed to be ubiquinone.</text>
</comment>
<evidence type="ECO:0000256" key="16">
    <source>
        <dbReference type="ARBA" id="ARBA00049551"/>
    </source>
</evidence>
<protein>
    <recommendedName>
        <fullName evidence="4 17">NADH-ubiquinone oxidoreductase chain 5</fullName>
        <ecNumber evidence="3 17">7.1.1.2</ecNumber>
    </recommendedName>
</protein>
<sequence>MNMSYGIYVIWCSSLGLFSLMSGLWAAYFLNMDMSLFVEWEIYTNSSSTVVVSLIYDWMSMSFLSTVGLISSSIMVYCIYYMEGDKTFYRFSLILLLFVFSMMILIVSPNLISLLLGWDGLGLSSYALIIYYQSESSCNAGMLTVLSNRLGDVGLLMAIGLWASAASWNFSLSIQSVNLGLMGFILLAGLTKSAQIPFSAWLPAAMAAPTPVSALVHSSTLVTAGVYLMIRFNLMLEESGLNSMLLIVAVSTMFMAGLGANFESDVKKVIALSTLSQLGLMMMSLSVGLSGLAFFHLMTHALFKSSLFMCAGCVIHTGGGSQDMRGYSGLGFSSPLLSVLFNCTNMALCGFPCLAGFYSKDLILEMMLSSGLGWFCEVMILLATGLTVSYSLRMMYMLNSSEVQVLSVSSIEDVNNSVIKSVLFLFAMSLMGGFALSWSLVFNSSCIMLSFLDKGLVGLVSMLFGVSMIFLSLKSEKLVISLSMFQALVYSMWYLPILTTKMNVFMSTKFGGLGLKGLDLGWYELYGAQGARSTGLEWGGVLQLGQKSVLVSSYLIGFSLLILMALLVF</sequence>
<keyword evidence="6" id="KW-0679">Respiratory chain</keyword>
<name>A0A172QHD3_9CRUS</name>
<evidence type="ECO:0000256" key="9">
    <source>
        <dbReference type="ARBA" id="ARBA00022967"/>
    </source>
</evidence>
<accession>A0A172QHD3</accession>
<evidence type="ECO:0000256" key="4">
    <source>
        <dbReference type="ARBA" id="ARBA00021096"/>
    </source>
</evidence>
<dbReference type="Pfam" id="PF00361">
    <property type="entry name" value="Proton_antipo_M"/>
    <property type="match status" value="1"/>
</dbReference>